<dbReference type="Gene3D" id="2.60.40.720">
    <property type="match status" value="1"/>
</dbReference>
<feature type="domain" description="p53 DNA-binding" evidence="19">
    <location>
        <begin position="75"/>
        <end position="264"/>
    </location>
</feature>
<evidence type="ECO:0000256" key="2">
    <source>
        <dbReference type="ARBA" id="ARBA00017135"/>
    </source>
</evidence>
<evidence type="ECO:0000256" key="9">
    <source>
        <dbReference type="ARBA" id="ARBA00023125"/>
    </source>
</evidence>
<keyword evidence="3 17" id="KW-0963">Cytoplasm</keyword>
<evidence type="ECO:0000256" key="15">
    <source>
        <dbReference type="PIRSR" id="PIRSR602117-2"/>
    </source>
</evidence>
<accession>A0ABC9XUZ8</accession>
<feature type="cross-link" description="Glycyl lysine isopeptide (Lys-Gly) (interchain with G-Cter in ubiquitin)" evidence="16">
    <location>
        <position position="267"/>
    </location>
</feature>
<dbReference type="PANTHER" id="PTHR11447:SF6">
    <property type="entry name" value="CELLULAR TUMOR ANTIGEN P53"/>
    <property type="match status" value="1"/>
</dbReference>
<dbReference type="EMBL" id="BAAFJT010000030">
    <property type="protein sequence ID" value="GAB0201211.1"/>
    <property type="molecule type" value="Genomic_DNA"/>
</dbReference>
<feature type="site" description="Interaction with DNA" evidence="15">
    <location>
        <position position="95"/>
    </location>
</feature>
<dbReference type="GO" id="GO:0006915">
    <property type="term" value="P:apoptotic process"/>
    <property type="evidence" value="ECO:0007669"/>
    <property type="project" value="UniProtKB-KW"/>
</dbReference>
<feature type="compositionally biased region" description="Pro residues" evidence="18">
    <location>
        <begin position="53"/>
        <end position="68"/>
    </location>
</feature>
<keyword evidence="6 14" id="KW-0479">Metal-binding</keyword>
<comment type="function">
    <text evidence="17">Multifunctional transcription factor that induces cell cycle arrest, DNA repair or apoptosis upon binding to its target DNA sequence. Acts as a tumor suppressor in many tumor types; induces growth arrest or apoptosis depending on the physiological circumstances and cell type. Negatively regulates cell division by controlling expression of a set of genes required for this process. One of the activated genes is an inhibitor of cyclin-dependent kinases. Apoptosis induction seems to be mediated either by stimulation of BAX and FAS antigen expression, or by repression of Bcl-2 expression.</text>
</comment>
<keyword evidence="8 17" id="KW-0805">Transcription regulation</keyword>
<comment type="subcellular location">
    <subcellularLocation>
        <location evidence="17">Cytoplasm</location>
    </subcellularLocation>
    <subcellularLocation>
        <location evidence="17">Nucleus</location>
    </subcellularLocation>
</comment>
<dbReference type="SUPFAM" id="SSF47719">
    <property type="entry name" value="p53 tetramerization domain"/>
    <property type="match status" value="1"/>
</dbReference>
<feature type="binding site" evidence="14">
    <location>
        <position position="218"/>
    </location>
    <ligand>
        <name>Zn(2+)</name>
        <dbReference type="ChEBI" id="CHEBI:29105"/>
    </ligand>
</feature>
<dbReference type="InterPro" id="IPR036674">
    <property type="entry name" value="p53_tetramer_sf"/>
</dbReference>
<keyword evidence="22" id="KW-1185">Reference proteome</keyword>
<name>A0ABC9XUZ8_GRUJA</name>
<evidence type="ECO:0000256" key="8">
    <source>
        <dbReference type="ARBA" id="ARBA00023015"/>
    </source>
</evidence>
<evidence type="ECO:0000256" key="5">
    <source>
        <dbReference type="ARBA" id="ARBA00022703"/>
    </source>
</evidence>
<evidence type="ECO:0000256" key="6">
    <source>
        <dbReference type="ARBA" id="ARBA00022723"/>
    </source>
</evidence>
<comment type="similarity">
    <text evidence="1 17">Belongs to the p53 family.</text>
</comment>
<comment type="subunit">
    <text evidence="17">Binds DNA as a homotetramer.</text>
</comment>
<dbReference type="SUPFAM" id="SSF49417">
    <property type="entry name" value="p53-like transcription factors"/>
    <property type="match status" value="1"/>
</dbReference>
<dbReference type="GO" id="GO:0003677">
    <property type="term" value="F:DNA binding"/>
    <property type="evidence" value="ECO:0007669"/>
    <property type="project" value="UniProtKB-KW"/>
</dbReference>
<evidence type="ECO:0000256" key="12">
    <source>
        <dbReference type="ARBA" id="ARBA00023242"/>
    </source>
</evidence>
<feature type="region of interest" description="Disordered" evidence="18">
    <location>
        <begin position="264"/>
        <end position="288"/>
    </location>
</feature>
<dbReference type="Proteomes" id="UP001623348">
    <property type="component" value="Unassembled WGS sequence"/>
</dbReference>
<feature type="binding site" evidence="14">
    <location>
        <position position="214"/>
    </location>
    <ligand>
        <name>Zn(2+)</name>
        <dbReference type="ChEBI" id="CHEBI:29105"/>
    </ligand>
</feature>
<keyword evidence="11 17" id="KW-0804">Transcription</keyword>
<organism evidence="21 22">
    <name type="scientific">Grus japonensis</name>
    <name type="common">Japanese crane</name>
    <name type="synonym">Red-crowned crane</name>
    <dbReference type="NCBI Taxonomy" id="30415"/>
    <lineage>
        <taxon>Eukaryota</taxon>
        <taxon>Metazoa</taxon>
        <taxon>Chordata</taxon>
        <taxon>Craniata</taxon>
        <taxon>Vertebrata</taxon>
        <taxon>Euteleostomi</taxon>
        <taxon>Archelosauria</taxon>
        <taxon>Archosauria</taxon>
        <taxon>Dinosauria</taxon>
        <taxon>Saurischia</taxon>
        <taxon>Theropoda</taxon>
        <taxon>Coelurosauria</taxon>
        <taxon>Aves</taxon>
        <taxon>Neognathae</taxon>
        <taxon>Neoaves</taxon>
        <taxon>Gruiformes</taxon>
        <taxon>Gruidae</taxon>
        <taxon>Grus</taxon>
    </lineage>
</organism>
<feature type="binding site" evidence="14">
    <location>
        <position position="154"/>
    </location>
    <ligand>
        <name>Zn(2+)</name>
        <dbReference type="ChEBI" id="CHEBI:29105"/>
    </ligand>
</feature>
<keyword evidence="12 17" id="KW-0539">Nucleus</keyword>
<evidence type="ECO:0000256" key="14">
    <source>
        <dbReference type="PIRSR" id="PIRSR602117-1"/>
    </source>
</evidence>
<dbReference type="AlphaFoldDB" id="A0ABC9XUZ8"/>
<dbReference type="InterPro" id="IPR008967">
    <property type="entry name" value="p53-like_TF_DNA-bd_sf"/>
</dbReference>
<feature type="domain" description="p53 tetramerisation" evidence="20">
    <location>
        <begin position="286"/>
        <end position="321"/>
    </location>
</feature>
<evidence type="ECO:0000313" key="22">
    <source>
        <dbReference type="Proteomes" id="UP001623348"/>
    </source>
</evidence>
<reference evidence="21 22" key="1">
    <citation type="submission" date="2024-06" db="EMBL/GenBank/DDBJ databases">
        <title>The draft genome of Grus japonensis, version 3.</title>
        <authorList>
            <person name="Nabeshima K."/>
            <person name="Suzuki S."/>
            <person name="Onuma M."/>
        </authorList>
    </citation>
    <scope>NUCLEOTIDE SEQUENCE [LARGE SCALE GENOMIC DNA]</scope>
    <source>
        <strain evidence="21 22">451A</strain>
    </source>
</reference>
<comment type="cofactor">
    <cofactor evidence="14 17">
        <name>Zn(2+)</name>
        <dbReference type="ChEBI" id="CHEBI:29105"/>
    </cofactor>
    <text evidence="14 17">Binds 1 zinc ion per subunit.</text>
</comment>
<feature type="binding site" evidence="14">
    <location>
        <position position="151"/>
    </location>
    <ligand>
        <name>Zn(2+)</name>
        <dbReference type="ChEBI" id="CHEBI:29105"/>
    </ligand>
</feature>
<evidence type="ECO:0000256" key="13">
    <source>
        <dbReference type="ARBA" id="ARBA00023306"/>
    </source>
</evidence>
<evidence type="ECO:0000256" key="1">
    <source>
        <dbReference type="ARBA" id="ARBA00006167"/>
    </source>
</evidence>
<dbReference type="PANTHER" id="PTHR11447">
    <property type="entry name" value="CELLULAR TUMOR ANTIGEN P53"/>
    <property type="match status" value="1"/>
</dbReference>
<dbReference type="CDD" id="cd08367">
    <property type="entry name" value="P53"/>
    <property type="match status" value="1"/>
</dbReference>
<dbReference type="Pfam" id="PF00870">
    <property type="entry name" value="P53"/>
    <property type="match status" value="1"/>
</dbReference>
<evidence type="ECO:0000259" key="19">
    <source>
        <dbReference type="Pfam" id="PF00870"/>
    </source>
</evidence>
<dbReference type="FunFam" id="2.60.40.720:FF:000003">
    <property type="entry name" value="Cellular tumor antigen p53"/>
    <property type="match status" value="1"/>
</dbReference>
<gene>
    <name evidence="21" type="ORF">GRJ2_002586700</name>
</gene>
<evidence type="ECO:0000256" key="17">
    <source>
        <dbReference type="RuleBase" id="RU003304"/>
    </source>
</evidence>
<sequence>MAEELEPLSEGEAFLDIWNMLPDNIHSFPEELPVWDPTPVGSPLDPPGSGVLVPPPLPAEPPPPPVPPSPVVPSTEDYGGHHDFRLRFRETGTAKSVTCTYSPELNKLYCRLAKPCPVQVKVGVPPPPGTLLRAVAVYKKSEHVAEVVRRCPHHERCGGPGDGLAPAQHLIRVEGNPQARYHDDETTKRHSVAVPYEPPEVGSDCTTVLYNFMCNSSCMGGMNRRPILAILTLEGPGGQILGRRCFEVRVCACPGRDRKIEEENFRKRGGAKRALSPTAEAPESSKKRVLNPDSEVFCLQIRGRRRYEMLKEINDALEAAEGGAAPPRPTKGRRPRGEGLVPRGKKLLLKGEPADSD</sequence>
<comment type="caution">
    <text evidence="21">The sequence shown here is derived from an EMBL/GenBank/DDBJ whole genome shotgun (WGS) entry which is preliminary data.</text>
</comment>
<evidence type="ECO:0000256" key="4">
    <source>
        <dbReference type="ARBA" id="ARBA00022553"/>
    </source>
</evidence>
<proteinExistence type="inferred from homology"/>
<dbReference type="InterPro" id="IPR057064">
    <property type="entry name" value="P53_central_site"/>
</dbReference>
<dbReference type="Gene3D" id="4.10.170.10">
    <property type="entry name" value="p53-like tetramerisation domain"/>
    <property type="match status" value="1"/>
</dbReference>
<dbReference type="InterPro" id="IPR002117">
    <property type="entry name" value="p53_tumour_suppressor"/>
</dbReference>
<dbReference type="InterPro" id="IPR011615">
    <property type="entry name" value="p53_DNA-bd"/>
</dbReference>
<evidence type="ECO:0000256" key="7">
    <source>
        <dbReference type="ARBA" id="ARBA00022833"/>
    </source>
</evidence>
<evidence type="ECO:0000256" key="18">
    <source>
        <dbReference type="SAM" id="MobiDB-lite"/>
    </source>
</evidence>
<dbReference type="PRINTS" id="PR00386">
    <property type="entry name" value="P53SUPPRESSR"/>
</dbReference>
<dbReference type="GO" id="GO:0005737">
    <property type="term" value="C:cytoplasm"/>
    <property type="evidence" value="ECO:0007669"/>
    <property type="project" value="UniProtKB-SubCell"/>
</dbReference>
<keyword evidence="10 17" id="KW-0010">Activator</keyword>
<keyword evidence="9 17" id="KW-0238">DNA-binding</keyword>
<keyword evidence="13 17" id="KW-0131">Cell cycle</keyword>
<dbReference type="InterPro" id="IPR010991">
    <property type="entry name" value="p53_tetrameristn"/>
</dbReference>
<evidence type="ECO:0000256" key="3">
    <source>
        <dbReference type="ARBA" id="ARBA00022490"/>
    </source>
</evidence>
<evidence type="ECO:0000259" key="20">
    <source>
        <dbReference type="Pfam" id="PF07710"/>
    </source>
</evidence>
<feature type="region of interest" description="Disordered" evidence="18">
    <location>
        <begin position="319"/>
        <end position="357"/>
    </location>
</feature>
<evidence type="ECO:0000256" key="10">
    <source>
        <dbReference type="ARBA" id="ARBA00023159"/>
    </source>
</evidence>
<protein>
    <recommendedName>
        <fullName evidence="2 17">Cellular tumor antigen p53</fullName>
    </recommendedName>
</protein>
<feature type="region of interest" description="Disordered" evidence="18">
    <location>
        <begin position="31"/>
        <end position="68"/>
    </location>
</feature>
<evidence type="ECO:0000256" key="11">
    <source>
        <dbReference type="ARBA" id="ARBA00023163"/>
    </source>
</evidence>
<evidence type="ECO:0000256" key="16">
    <source>
        <dbReference type="PIRSR" id="PIRSR602117-3"/>
    </source>
</evidence>
<dbReference type="PROSITE" id="PS00348">
    <property type="entry name" value="P53"/>
    <property type="match status" value="1"/>
</dbReference>
<dbReference type="Pfam" id="PF07710">
    <property type="entry name" value="P53_tetramer"/>
    <property type="match status" value="1"/>
</dbReference>
<keyword evidence="7 14" id="KW-0862">Zinc</keyword>
<dbReference type="GO" id="GO:0005634">
    <property type="term" value="C:nucleus"/>
    <property type="evidence" value="ECO:0007669"/>
    <property type="project" value="UniProtKB-SubCell"/>
</dbReference>
<evidence type="ECO:0000313" key="21">
    <source>
        <dbReference type="EMBL" id="GAB0201211.1"/>
    </source>
</evidence>
<dbReference type="GO" id="GO:0046872">
    <property type="term" value="F:metal ion binding"/>
    <property type="evidence" value="ECO:0007669"/>
    <property type="project" value="UniProtKB-KW"/>
</dbReference>
<dbReference type="InterPro" id="IPR012346">
    <property type="entry name" value="p53/RUNT-type_TF_DNA-bd_sf"/>
</dbReference>
<keyword evidence="4" id="KW-0597">Phosphoprotein</keyword>
<keyword evidence="5 17" id="KW-0053">Apoptosis</keyword>